<feature type="domain" description="Fucosyltransferase C-terminal" evidence="13">
    <location>
        <begin position="237"/>
        <end position="415"/>
    </location>
</feature>
<evidence type="ECO:0000256" key="8">
    <source>
        <dbReference type="ARBA" id="ARBA00022989"/>
    </source>
</evidence>
<protein>
    <recommendedName>
        <fullName evidence="12">Fucosyltransferase</fullName>
        <ecNumber evidence="12">2.4.1.-</ecNumber>
    </recommendedName>
</protein>
<name>A0ABM1N0R9_NICVS</name>
<keyword evidence="5 12" id="KW-0808">Transferase</keyword>
<evidence type="ECO:0000256" key="9">
    <source>
        <dbReference type="ARBA" id="ARBA00023034"/>
    </source>
</evidence>
<evidence type="ECO:0000313" key="16">
    <source>
        <dbReference type="RefSeq" id="XP_017780417.1"/>
    </source>
</evidence>
<evidence type="ECO:0000256" key="5">
    <source>
        <dbReference type="ARBA" id="ARBA00022679"/>
    </source>
</evidence>
<keyword evidence="11" id="KW-0325">Glycoprotein</keyword>
<evidence type="ECO:0000259" key="14">
    <source>
        <dbReference type="Pfam" id="PF17039"/>
    </source>
</evidence>
<keyword evidence="15" id="KW-1185">Reference proteome</keyword>
<evidence type="ECO:0000256" key="6">
    <source>
        <dbReference type="ARBA" id="ARBA00022692"/>
    </source>
</evidence>
<dbReference type="InterPro" id="IPR031481">
    <property type="entry name" value="Glyco_tran_10_N"/>
</dbReference>
<evidence type="ECO:0000259" key="13">
    <source>
        <dbReference type="Pfam" id="PF00852"/>
    </source>
</evidence>
<dbReference type="InterPro" id="IPR055270">
    <property type="entry name" value="Glyco_tran_10_C"/>
</dbReference>
<dbReference type="RefSeq" id="XP_017780418.1">
    <property type="nucleotide sequence ID" value="XM_017924929.1"/>
</dbReference>
<reference evidence="16 17" key="1">
    <citation type="submission" date="2025-05" db="UniProtKB">
        <authorList>
            <consortium name="RefSeq"/>
        </authorList>
    </citation>
    <scope>IDENTIFICATION</scope>
    <source>
        <tissue evidence="16 17">Whole Larva</tissue>
    </source>
</reference>
<dbReference type="Gene3D" id="3.40.50.11660">
    <property type="entry name" value="Glycosyl transferase family 10, C-terminal domain"/>
    <property type="match status" value="1"/>
</dbReference>
<evidence type="ECO:0000313" key="18">
    <source>
        <dbReference type="RefSeq" id="XP_017780419.1"/>
    </source>
</evidence>
<keyword evidence="6 12" id="KW-0812">Transmembrane</keyword>
<evidence type="ECO:0000256" key="11">
    <source>
        <dbReference type="ARBA" id="ARBA00023180"/>
    </source>
</evidence>
<comment type="subcellular location">
    <subcellularLocation>
        <location evidence="1 12">Golgi apparatus</location>
        <location evidence="1 12">Golgi stack membrane</location>
        <topology evidence="1 12">Single-pass type II membrane protein</topology>
    </subcellularLocation>
</comment>
<dbReference type="RefSeq" id="XP_017780419.1">
    <property type="nucleotide sequence ID" value="XM_017924930.1"/>
</dbReference>
<keyword evidence="7" id="KW-0735">Signal-anchor</keyword>
<keyword evidence="8" id="KW-1133">Transmembrane helix</keyword>
<dbReference type="EC" id="2.4.1.-" evidence="12"/>
<comment type="pathway">
    <text evidence="2">Protein modification; protein glycosylation.</text>
</comment>
<dbReference type="Pfam" id="PF00852">
    <property type="entry name" value="Glyco_transf_10"/>
    <property type="match status" value="1"/>
</dbReference>
<evidence type="ECO:0000256" key="3">
    <source>
        <dbReference type="ARBA" id="ARBA00008919"/>
    </source>
</evidence>
<dbReference type="InterPro" id="IPR001503">
    <property type="entry name" value="Glyco_trans_10"/>
</dbReference>
<dbReference type="InterPro" id="IPR038577">
    <property type="entry name" value="GT10-like_C_sf"/>
</dbReference>
<evidence type="ECO:0000256" key="12">
    <source>
        <dbReference type="RuleBase" id="RU003832"/>
    </source>
</evidence>
<keyword evidence="9 12" id="KW-0333">Golgi apparatus</keyword>
<evidence type="ECO:0000256" key="10">
    <source>
        <dbReference type="ARBA" id="ARBA00023136"/>
    </source>
</evidence>
<dbReference type="PANTHER" id="PTHR48438:SF1">
    <property type="entry name" value="ALPHA-(1,3)-FUCOSYLTRANSFERASE C-RELATED"/>
    <property type="match status" value="1"/>
</dbReference>
<accession>A0ABM1N0R9</accession>
<proteinExistence type="inferred from homology"/>
<evidence type="ECO:0000313" key="15">
    <source>
        <dbReference type="Proteomes" id="UP000695000"/>
    </source>
</evidence>
<evidence type="ECO:0000256" key="1">
    <source>
        <dbReference type="ARBA" id="ARBA00004447"/>
    </source>
</evidence>
<dbReference type="PANTHER" id="PTHR48438">
    <property type="entry name" value="ALPHA-(1,3)-FUCOSYLTRANSFERASE C-RELATED"/>
    <property type="match status" value="1"/>
</dbReference>
<sequence length="432" mass="51003">MIKARRTTKTGVVFLLTVITTTTLLAIYNQAVPPSHQVISIDEDDSPNFDYGHYDAANWRNLSKDKIQSLSKLGRILYLDEELPELIQTAKQFKILVWKYGSTINDRHIKRYSSENHDPFEYCSVKNCILTYDGDQLANADIVLIHLHRTTGTKDLPPNDKRSPNQIWAFMTDESPFHTFLHTKENKFIEYNGIFNWSMTYRMDSDIPVPYGRTILRPYEDPSKEFDLYKWFLSKRHDVLVAIMGSNCGSKNHRWEYVKQLQNHMSVDVYGACGTLKCMGHFRMDCPDINRYMFYLSFENSNCDEYVTEKLWWNAYAKNAIPIVMGAPKDNYTSLLPPNSFINVDDFATPRDLATYLNYLFNTPSEFRRFFRWRKHFQVLNEHGYFQSLSYHYCRVCEAMNYNKKQPKVYKDLQKFWSVDSNCYPAWDKIYD</sequence>
<evidence type="ECO:0000256" key="7">
    <source>
        <dbReference type="ARBA" id="ARBA00022968"/>
    </source>
</evidence>
<comment type="similarity">
    <text evidence="3 12">Belongs to the glycosyltransferase 10 family.</text>
</comment>
<evidence type="ECO:0000313" key="17">
    <source>
        <dbReference type="RefSeq" id="XP_017780418.1"/>
    </source>
</evidence>
<dbReference type="Pfam" id="PF17039">
    <property type="entry name" value="Glyco_tran_10_N"/>
    <property type="match status" value="1"/>
</dbReference>
<keyword evidence="10" id="KW-0472">Membrane</keyword>
<organism evidence="15 18">
    <name type="scientific">Nicrophorus vespilloides</name>
    <name type="common">Boreal carrion beetle</name>
    <dbReference type="NCBI Taxonomy" id="110193"/>
    <lineage>
        <taxon>Eukaryota</taxon>
        <taxon>Metazoa</taxon>
        <taxon>Ecdysozoa</taxon>
        <taxon>Arthropoda</taxon>
        <taxon>Hexapoda</taxon>
        <taxon>Insecta</taxon>
        <taxon>Pterygota</taxon>
        <taxon>Neoptera</taxon>
        <taxon>Endopterygota</taxon>
        <taxon>Coleoptera</taxon>
        <taxon>Polyphaga</taxon>
        <taxon>Staphyliniformia</taxon>
        <taxon>Silphidae</taxon>
        <taxon>Nicrophorinae</taxon>
        <taxon>Nicrophorus</taxon>
    </lineage>
</organism>
<dbReference type="GeneID" id="108565454"/>
<dbReference type="Proteomes" id="UP000695000">
    <property type="component" value="Unplaced"/>
</dbReference>
<gene>
    <name evidence="16 17 18" type="primary">LOC108565454</name>
</gene>
<evidence type="ECO:0000256" key="4">
    <source>
        <dbReference type="ARBA" id="ARBA00022676"/>
    </source>
</evidence>
<evidence type="ECO:0000256" key="2">
    <source>
        <dbReference type="ARBA" id="ARBA00004922"/>
    </source>
</evidence>
<keyword evidence="4 12" id="KW-0328">Glycosyltransferase</keyword>
<feature type="domain" description="Fucosyltransferase N-terminal" evidence="14">
    <location>
        <begin position="92"/>
        <end position="212"/>
    </location>
</feature>
<dbReference type="SUPFAM" id="SSF53756">
    <property type="entry name" value="UDP-Glycosyltransferase/glycogen phosphorylase"/>
    <property type="match status" value="1"/>
</dbReference>
<dbReference type="RefSeq" id="XP_017780417.1">
    <property type="nucleotide sequence ID" value="XM_017924928.1"/>
</dbReference>